<dbReference type="InterPro" id="IPR011042">
    <property type="entry name" value="6-blade_b-propeller_TolB-like"/>
</dbReference>
<evidence type="ECO:0000313" key="2">
    <source>
        <dbReference type="EMBL" id="TGY93116.1"/>
    </source>
</evidence>
<evidence type="ECO:0000313" key="3">
    <source>
        <dbReference type="Proteomes" id="UP000305451"/>
    </source>
</evidence>
<dbReference type="Gene3D" id="2.120.10.30">
    <property type="entry name" value="TolB, C-terminal domain"/>
    <property type="match status" value="1"/>
</dbReference>
<reference evidence="2 3" key="1">
    <citation type="journal article" date="2013" name="Int. J. Syst. Evol. Microbiol.">
        <title>Marinicauda pacifica gen. nov., sp. nov., a prosthecate alphaproteobacterium of the family Hyphomonadaceae isolated from deep seawater.</title>
        <authorList>
            <person name="Zhang X.Y."/>
            <person name="Li G.W."/>
            <person name="Wang C.S."/>
            <person name="Zhang Y.J."/>
            <person name="Xu X.W."/>
            <person name="Li H."/>
            <person name="Liu A."/>
            <person name="Liu C."/>
            <person name="Xie B.B."/>
            <person name="Qin Q.L."/>
            <person name="Xu Z."/>
            <person name="Chen X.L."/>
            <person name="Zhou B.C."/>
            <person name="Zhang Y.Z."/>
        </authorList>
    </citation>
    <scope>NUCLEOTIDE SEQUENCE [LARGE SCALE GENOMIC DNA]</scope>
    <source>
        <strain evidence="2 3">P-1 km-3</strain>
    </source>
</reference>
<dbReference type="EMBL" id="SRXV01000002">
    <property type="protein sequence ID" value="TGY93116.1"/>
    <property type="molecule type" value="Genomic_DNA"/>
</dbReference>
<comment type="caution">
    <text evidence="2">The sequence shown here is derived from an EMBL/GenBank/DDBJ whole genome shotgun (WGS) entry which is preliminary data.</text>
</comment>
<dbReference type="RefSeq" id="WP_135944833.1">
    <property type="nucleotide sequence ID" value="NZ_BMEI01000002.1"/>
</dbReference>
<name>A0A4S2HB50_9PROT</name>
<keyword evidence="3" id="KW-1185">Reference proteome</keyword>
<accession>A0A4S2HB50</accession>
<organism evidence="2 3">
    <name type="scientific">Marinicauda pacifica</name>
    <dbReference type="NCBI Taxonomy" id="1133559"/>
    <lineage>
        <taxon>Bacteria</taxon>
        <taxon>Pseudomonadati</taxon>
        <taxon>Pseudomonadota</taxon>
        <taxon>Alphaproteobacteria</taxon>
        <taxon>Maricaulales</taxon>
        <taxon>Maricaulaceae</taxon>
        <taxon>Marinicauda</taxon>
    </lineage>
</organism>
<evidence type="ECO:0000256" key="1">
    <source>
        <dbReference type="SAM" id="SignalP"/>
    </source>
</evidence>
<protein>
    <recommendedName>
        <fullName evidence="4">SMP-30/Gluconolactonase/LRE-like region domain-containing protein</fullName>
    </recommendedName>
</protein>
<proteinExistence type="predicted"/>
<dbReference type="SUPFAM" id="SSF63829">
    <property type="entry name" value="Calcium-dependent phosphotriesterase"/>
    <property type="match status" value="1"/>
</dbReference>
<sequence length="435" mass="46126">MTIKVIALLLALSFVAQPAAGAQSEEAPAGVLDLSRDLRDVTREVAGQSDLVLARRSNEAALALQPGHPGLLNNALLLSGMAGDLEGQLQALERIAQAGLAFDLDRLDTLAQLQETAPVRLAAIRSRLDRHATAQGRAETLLTVSLADSLIEAIAVDIETERVFLGGVADRTVYVFEHGSSEPQVFAGPEDGLYSVFALAIDGRNRLLYVASGSLPQTPLRDGEVPGTALFAFDLMTGGLMTRHEIEGAGRITDVTVRDGVVYAVDGGANRVYRLRGPLAEPETVATHPHFGSLQGIVVTGGAIWVADYAMGLWRIDPDTGRAQLVPAPQTSLIGLDGLATGPDGTIYAVRNGAEPMGVFRIAVERGAIRSVEPELTLHPAFGEHGEPTTLNIEDNRAFLVANAQWSLFPETRDPAAESSRGPPVVLTWPVGPLQ</sequence>
<dbReference type="OrthoDB" id="8584394at2"/>
<dbReference type="AlphaFoldDB" id="A0A4S2HB50"/>
<keyword evidence="1" id="KW-0732">Signal</keyword>
<feature type="chain" id="PRO_5020773341" description="SMP-30/Gluconolactonase/LRE-like region domain-containing protein" evidence="1">
    <location>
        <begin position="23"/>
        <end position="435"/>
    </location>
</feature>
<dbReference type="Proteomes" id="UP000305451">
    <property type="component" value="Unassembled WGS sequence"/>
</dbReference>
<evidence type="ECO:0008006" key="4">
    <source>
        <dbReference type="Google" id="ProtNLM"/>
    </source>
</evidence>
<feature type="signal peptide" evidence="1">
    <location>
        <begin position="1"/>
        <end position="22"/>
    </location>
</feature>
<gene>
    <name evidence="2" type="ORF">E5162_08620</name>
</gene>